<feature type="domain" description="SCAN box" evidence="1">
    <location>
        <begin position="19"/>
        <end position="81"/>
    </location>
</feature>
<dbReference type="SUPFAM" id="SSF47353">
    <property type="entry name" value="Retrovirus capsid dimerization domain-like"/>
    <property type="match status" value="1"/>
</dbReference>
<evidence type="ECO:0000259" key="1">
    <source>
        <dbReference type="Pfam" id="PF02023"/>
    </source>
</evidence>
<dbReference type="EMBL" id="SCEB01004444">
    <property type="protein sequence ID" value="RXM93543.1"/>
    <property type="molecule type" value="Genomic_DNA"/>
</dbReference>
<dbReference type="Gene3D" id="1.10.4020.10">
    <property type="entry name" value="DNA breaking-rejoining enzymes"/>
    <property type="match status" value="1"/>
</dbReference>
<comment type="caution">
    <text evidence="2">The sequence shown here is derived from an EMBL/GenBank/DDBJ whole genome shotgun (WGS) entry which is preliminary data.</text>
</comment>
<gene>
    <name evidence="2" type="ORF">EOD39_18962</name>
</gene>
<keyword evidence="3" id="KW-1185">Reference proteome</keyword>
<proteinExistence type="predicted"/>
<dbReference type="AlphaFoldDB" id="A0A444UZD6"/>
<evidence type="ECO:0000313" key="2">
    <source>
        <dbReference type="EMBL" id="RXM93543.1"/>
    </source>
</evidence>
<name>A0A444UZD6_ACIRT</name>
<sequence>MVDYPTLKATVLNRVGATPEGYRRKFREEVFAAEEHPRTIARRLKDYAMGWLNLYATPKARLVEAVLLAEQFLEAEPTSARLPGKVPTPASPS</sequence>
<reference evidence="2 3" key="1">
    <citation type="submission" date="2019-01" db="EMBL/GenBank/DDBJ databases">
        <title>Draft Genome and Complete Hox-Cluster Characterization of the Sterlet Sturgeon (Acipenser ruthenus).</title>
        <authorList>
            <person name="Wei Q."/>
        </authorList>
    </citation>
    <scope>NUCLEOTIDE SEQUENCE [LARGE SCALE GENOMIC DNA]</scope>
    <source>
        <strain evidence="2">WHYD16114868_AA</strain>
        <tissue evidence="2">Blood</tissue>
    </source>
</reference>
<protein>
    <recommendedName>
        <fullName evidence="1">SCAN box domain-containing protein</fullName>
    </recommendedName>
</protein>
<dbReference type="Pfam" id="PF02023">
    <property type="entry name" value="SCAN"/>
    <property type="match status" value="1"/>
</dbReference>
<organism evidence="2 3">
    <name type="scientific">Acipenser ruthenus</name>
    <name type="common">Sterlet sturgeon</name>
    <dbReference type="NCBI Taxonomy" id="7906"/>
    <lineage>
        <taxon>Eukaryota</taxon>
        <taxon>Metazoa</taxon>
        <taxon>Chordata</taxon>
        <taxon>Craniata</taxon>
        <taxon>Vertebrata</taxon>
        <taxon>Euteleostomi</taxon>
        <taxon>Actinopterygii</taxon>
        <taxon>Chondrostei</taxon>
        <taxon>Acipenseriformes</taxon>
        <taxon>Acipenseridae</taxon>
        <taxon>Acipenser</taxon>
    </lineage>
</organism>
<dbReference type="InterPro" id="IPR003309">
    <property type="entry name" value="SCAN_dom"/>
</dbReference>
<evidence type="ECO:0000313" key="3">
    <source>
        <dbReference type="Proteomes" id="UP000289886"/>
    </source>
</evidence>
<accession>A0A444UZD6</accession>
<dbReference type="Proteomes" id="UP000289886">
    <property type="component" value="Unassembled WGS sequence"/>
</dbReference>
<dbReference type="InterPro" id="IPR038269">
    <property type="entry name" value="SCAN_sf"/>
</dbReference>